<proteinExistence type="inferred from homology"/>
<keyword evidence="5" id="KW-0539">Nucleus</keyword>
<evidence type="ECO:0000313" key="7">
    <source>
        <dbReference type="EMBL" id="KAJ8908856.1"/>
    </source>
</evidence>
<feature type="compositionally biased region" description="Basic and acidic residues" evidence="6">
    <location>
        <begin position="136"/>
        <end position="147"/>
    </location>
</feature>
<dbReference type="GO" id="GO:0006357">
    <property type="term" value="P:regulation of transcription by RNA polymerase II"/>
    <property type="evidence" value="ECO:0007669"/>
    <property type="project" value="InterPro"/>
</dbReference>
<gene>
    <name evidence="7" type="ORF">NDN08_005560</name>
</gene>
<feature type="compositionally biased region" description="Low complexity" evidence="6">
    <location>
        <begin position="291"/>
        <end position="303"/>
    </location>
</feature>
<dbReference type="GO" id="GO:0016592">
    <property type="term" value="C:mediator complex"/>
    <property type="evidence" value="ECO:0007669"/>
    <property type="project" value="InterPro"/>
</dbReference>
<feature type="compositionally biased region" description="Acidic residues" evidence="6">
    <location>
        <begin position="157"/>
        <end position="169"/>
    </location>
</feature>
<evidence type="ECO:0000256" key="2">
    <source>
        <dbReference type="ARBA" id="ARBA00005389"/>
    </source>
</evidence>
<accession>A0AAV8V1Z1</accession>
<feature type="compositionally biased region" description="Low complexity" evidence="6">
    <location>
        <begin position="119"/>
        <end position="130"/>
    </location>
</feature>
<dbReference type="GO" id="GO:0003712">
    <property type="term" value="F:transcription coregulator activity"/>
    <property type="evidence" value="ECO:0007669"/>
    <property type="project" value="InterPro"/>
</dbReference>
<evidence type="ECO:0000256" key="3">
    <source>
        <dbReference type="ARBA" id="ARBA00023015"/>
    </source>
</evidence>
<evidence type="ECO:0000256" key="4">
    <source>
        <dbReference type="ARBA" id="ARBA00023163"/>
    </source>
</evidence>
<organism evidence="7 8">
    <name type="scientific">Rhodosorus marinus</name>
    <dbReference type="NCBI Taxonomy" id="101924"/>
    <lineage>
        <taxon>Eukaryota</taxon>
        <taxon>Rhodophyta</taxon>
        <taxon>Stylonematophyceae</taxon>
        <taxon>Stylonematales</taxon>
        <taxon>Stylonemataceae</taxon>
        <taxon>Rhodosorus</taxon>
    </lineage>
</organism>
<keyword evidence="3" id="KW-0805">Transcription regulation</keyword>
<feature type="compositionally biased region" description="Basic and acidic residues" evidence="6">
    <location>
        <begin position="87"/>
        <end position="98"/>
    </location>
</feature>
<sequence length="504" mass="52725">MTEETGVEKDVNGDTVMINDDVDDAVQGDLVAMEEGGPEASKVPNPVISENADILDAAVAELVPRDAEGGKEPPIEMVDIEDDAVTGEDKLDGSKDEAQQWDSSNFVQEIGKPQADLWEPGGAPEEAAAGDAEESTTEKAAPEDQPKPQDSGFAEPNPEEPPADNEEPQPEGAEAQISEVQKEPVMRTERAGGDGSLPLQPVVPQQSEPLGTSAPAASEVKGTVEETNGAGSDPAKLDSASATQEATEQADKKRTEENQNPVNGSQPEEGPKVEKQGDEGKDGKGETRTKPAAPAVPLASPPSGALPPQAPLLAGEPPPKAKAPPAVAPDRAPSVTGADSAAESAGMESESSAPSASPPTGGMTPLQMSQGDGMELQTSPELIELERALENTAETLNQIAVMVTNFSNDDQNNLFAKVNQLTVDLRELDMRAGTVNTNVPFQVLEAIDRGRNPLIVTQELLEMCEEANSAALGKLNIMKTFSDSLAEKVAQSRISNTVETVAKE</sequence>
<evidence type="ECO:0000256" key="1">
    <source>
        <dbReference type="ARBA" id="ARBA00004123"/>
    </source>
</evidence>
<evidence type="ECO:0000313" key="8">
    <source>
        <dbReference type="Proteomes" id="UP001157974"/>
    </source>
</evidence>
<comment type="caution">
    <text evidence="7">The sequence shown here is derived from an EMBL/GenBank/DDBJ whole genome shotgun (WGS) entry which is preliminary data.</text>
</comment>
<feature type="compositionally biased region" description="Basic and acidic residues" evidence="6">
    <location>
        <begin position="65"/>
        <end position="74"/>
    </location>
</feature>
<feature type="compositionally biased region" description="Basic and acidic residues" evidence="6">
    <location>
        <begin position="180"/>
        <end position="192"/>
    </location>
</feature>
<dbReference type="Pfam" id="PF09748">
    <property type="entry name" value="Med10"/>
    <property type="match status" value="1"/>
</dbReference>
<dbReference type="InterPro" id="IPR019145">
    <property type="entry name" value="Mediator_Med10"/>
</dbReference>
<feature type="compositionally biased region" description="Low complexity" evidence="6">
    <location>
        <begin position="323"/>
        <end position="359"/>
    </location>
</feature>
<keyword evidence="4" id="KW-0804">Transcription</keyword>
<feature type="compositionally biased region" description="Pro residues" evidence="6">
    <location>
        <begin position="304"/>
        <end position="322"/>
    </location>
</feature>
<name>A0AAV8V1Z1_9RHOD</name>
<feature type="region of interest" description="Disordered" evidence="6">
    <location>
        <begin position="65"/>
        <end position="375"/>
    </location>
</feature>
<dbReference type="Proteomes" id="UP001157974">
    <property type="component" value="Unassembled WGS sequence"/>
</dbReference>
<evidence type="ECO:0000256" key="6">
    <source>
        <dbReference type="SAM" id="MobiDB-lite"/>
    </source>
</evidence>
<feature type="compositionally biased region" description="Basic and acidic residues" evidence="6">
    <location>
        <begin position="269"/>
        <end position="289"/>
    </location>
</feature>
<keyword evidence="8" id="KW-1185">Reference proteome</keyword>
<comment type="subcellular location">
    <subcellularLocation>
        <location evidence="1">Nucleus</location>
    </subcellularLocation>
</comment>
<protein>
    <recommendedName>
        <fullName evidence="9">Mediator of RNA polymerase II transcription subunit 10</fullName>
    </recommendedName>
</protein>
<dbReference type="EMBL" id="JAMWBK010000001">
    <property type="protein sequence ID" value="KAJ8908856.1"/>
    <property type="molecule type" value="Genomic_DNA"/>
</dbReference>
<comment type="similarity">
    <text evidence="2">Belongs to the Mediator complex subunit 10 family.</text>
</comment>
<evidence type="ECO:0008006" key="9">
    <source>
        <dbReference type="Google" id="ProtNLM"/>
    </source>
</evidence>
<reference evidence="7 8" key="1">
    <citation type="journal article" date="2023" name="Nat. Commun.">
        <title>Origin of minicircular mitochondrial genomes in red algae.</title>
        <authorList>
            <person name="Lee Y."/>
            <person name="Cho C.H."/>
            <person name="Lee Y.M."/>
            <person name="Park S.I."/>
            <person name="Yang J.H."/>
            <person name="West J.A."/>
            <person name="Bhattacharya D."/>
            <person name="Yoon H.S."/>
        </authorList>
    </citation>
    <scope>NUCLEOTIDE SEQUENCE [LARGE SCALE GENOMIC DNA]</scope>
    <source>
        <strain evidence="7 8">CCMP1338</strain>
        <tissue evidence="7">Whole cell</tissue>
    </source>
</reference>
<feature type="compositionally biased region" description="Polar residues" evidence="6">
    <location>
        <begin position="366"/>
        <end position="375"/>
    </location>
</feature>
<dbReference type="AlphaFoldDB" id="A0AAV8V1Z1"/>
<evidence type="ECO:0000256" key="5">
    <source>
        <dbReference type="ARBA" id="ARBA00023242"/>
    </source>
</evidence>